<comment type="caution">
    <text evidence="2">The sequence shown here is derived from an EMBL/GenBank/DDBJ whole genome shotgun (WGS) entry which is preliminary data.</text>
</comment>
<proteinExistence type="predicted"/>
<dbReference type="EMBL" id="LAZR01004674">
    <property type="protein sequence ID" value="KKN06576.1"/>
    <property type="molecule type" value="Genomic_DNA"/>
</dbReference>
<keyword evidence="1" id="KW-1133">Transmembrane helix</keyword>
<evidence type="ECO:0000256" key="1">
    <source>
        <dbReference type="SAM" id="Phobius"/>
    </source>
</evidence>
<feature type="transmembrane region" description="Helical" evidence="1">
    <location>
        <begin position="64"/>
        <end position="82"/>
    </location>
</feature>
<reference evidence="2" key="1">
    <citation type="journal article" date="2015" name="Nature">
        <title>Complex archaea that bridge the gap between prokaryotes and eukaryotes.</title>
        <authorList>
            <person name="Spang A."/>
            <person name="Saw J.H."/>
            <person name="Jorgensen S.L."/>
            <person name="Zaremba-Niedzwiedzka K."/>
            <person name="Martijn J."/>
            <person name="Lind A.E."/>
            <person name="van Eijk R."/>
            <person name="Schleper C."/>
            <person name="Guy L."/>
            <person name="Ettema T.J."/>
        </authorList>
    </citation>
    <scope>NUCLEOTIDE SEQUENCE</scope>
</reference>
<evidence type="ECO:0000313" key="2">
    <source>
        <dbReference type="EMBL" id="KKN06576.1"/>
    </source>
</evidence>
<accession>A0A0F9PZV9</accession>
<keyword evidence="1" id="KW-0812">Transmembrane</keyword>
<sequence>MTKADRDFVELTAELAATKAVNKMQASLECTSHGSDLRVMKSTMKDNKDHIEENREHGTNDRRMIISGIAILIIGEIVMKIFL</sequence>
<gene>
    <name evidence="2" type="ORF">LCGC14_1075920</name>
</gene>
<keyword evidence="1" id="KW-0472">Membrane</keyword>
<protein>
    <submittedName>
        <fullName evidence="2">Uncharacterized protein</fullName>
    </submittedName>
</protein>
<name>A0A0F9PZV9_9ZZZZ</name>
<dbReference type="AlphaFoldDB" id="A0A0F9PZV9"/>
<organism evidence="2">
    <name type="scientific">marine sediment metagenome</name>
    <dbReference type="NCBI Taxonomy" id="412755"/>
    <lineage>
        <taxon>unclassified sequences</taxon>
        <taxon>metagenomes</taxon>
        <taxon>ecological metagenomes</taxon>
    </lineage>
</organism>